<comment type="caution">
    <text evidence="1">The sequence shown here is derived from an EMBL/GenBank/DDBJ whole genome shotgun (WGS) entry which is preliminary data.</text>
</comment>
<dbReference type="RefSeq" id="WP_166690583.1">
    <property type="nucleotide sequence ID" value="NZ_WAEL01000001.1"/>
</dbReference>
<evidence type="ECO:0000313" key="2">
    <source>
        <dbReference type="Proteomes" id="UP000606008"/>
    </source>
</evidence>
<evidence type="ECO:0000313" key="1">
    <source>
        <dbReference type="EMBL" id="NID08721.1"/>
    </source>
</evidence>
<protein>
    <submittedName>
        <fullName evidence="1">Uncharacterized protein</fullName>
    </submittedName>
</protein>
<name>A0ABX0QBY9_9BACT</name>
<proteinExistence type="predicted"/>
<organism evidence="1 2">
    <name type="scientific">Fibrivirga algicola</name>
    <dbReference type="NCBI Taxonomy" id="2950420"/>
    <lineage>
        <taxon>Bacteria</taxon>
        <taxon>Pseudomonadati</taxon>
        <taxon>Bacteroidota</taxon>
        <taxon>Cytophagia</taxon>
        <taxon>Cytophagales</taxon>
        <taxon>Spirosomataceae</taxon>
        <taxon>Fibrivirga</taxon>
    </lineage>
</organism>
<dbReference type="Proteomes" id="UP000606008">
    <property type="component" value="Unassembled WGS sequence"/>
</dbReference>
<sequence>MAQAYPQTVLQNTLQALSNTDAPPANGIDLIKEWQSTLKNTTGAGEVHQQLTDLYDELLNPTPDSQRVKQLLNSLAAHTQLLARSADKEVSDNLGTLADSLRSLANDLTPIGDDDQLAANQDDDLTIYDLQNPGDRASKMFINTLDTLAEGPAIATPELGSTLIGNWITVVRSDVSTQWIEAPLTQLRDAVTTGDMRNTERLLRDLAGTAQEYANSNPEGPFSKHLTNLATALISFAGPLS</sequence>
<accession>A0ABX0QBY9</accession>
<gene>
    <name evidence="1" type="ORF">F7231_00930</name>
</gene>
<dbReference type="EMBL" id="WAEL01000001">
    <property type="protein sequence ID" value="NID08721.1"/>
    <property type="molecule type" value="Genomic_DNA"/>
</dbReference>
<reference evidence="1" key="1">
    <citation type="submission" date="2024-05" db="EMBL/GenBank/DDBJ databases">
        <authorList>
            <person name="Jung D.-H."/>
        </authorList>
    </citation>
    <scope>NUCLEOTIDE SEQUENCE</scope>
    <source>
        <strain evidence="1">JA-25</strain>
    </source>
</reference>
<keyword evidence="2" id="KW-1185">Reference proteome</keyword>